<evidence type="ECO:0000256" key="1">
    <source>
        <dbReference type="SAM" id="MobiDB-lite"/>
    </source>
</evidence>
<comment type="caution">
    <text evidence="2">The sequence shown here is derived from an EMBL/GenBank/DDBJ whole genome shotgun (WGS) entry which is preliminary data.</text>
</comment>
<organism evidence="2 3">
    <name type="scientific">Fulvivirga kasyanovii</name>
    <dbReference type="NCBI Taxonomy" id="396812"/>
    <lineage>
        <taxon>Bacteria</taxon>
        <taxon>Pseudomonadati</taxon>
        <taxon>Bacteroidota</taxon>
        <taxon>Cytophagia</taxon>
        <taxon>Cytophagales</taxon>
        <taxon>Fulvivirgaceae</taxon>
        <taxon>Fulvivirga</taxon>
    </lineage>
</organism>
<dbReference type="SMART" id="SM00028">
    <property type="entry name" value="TPR"/>
    <property type="match status" value="4"/>
</dbReference>
<dbReference type="SUPFAM" id="SSF48452">
    <property type="entry name" value="TPR-like"/>
    <property type="match status" value="2"/>
</dbReference>
<feature type="compositionally biased region" description="Basic and acidic residues" evidence="1">
    <location>
        <begin position="54"/>
        <end position="69"/>
    </location>
</feature>
<dbReference type="Proteomes" id="UP000798808">
    <property type="component" value="Unassembled WGS sequence"/>
</dbReference>
<evidence type="ECO:0000313" key="3">
    <source>
        <dbReference type="Proteomes" id="UP000798808"/>
    </source>
</evidence>
<gene>
    <name evidence="2" type="ORF">E1163_16255</name>
</gene>
<dbReference type="PANTHER" id="PTHR12558:SF13">
    <property type="entry name" value="CELL DIVISION CYCLE PROTEIN 27 HOMOLOG"/>
    <property type="match status" value="1"/>
</dbReference>
<dbReference type="RefSeq" id="WP_155173526.1">
    <property type="nucleotide sequence ID" value="NZ_BAAAFL010000003.1"/>
</dbReference>
<dbReference type="InterPro" id="IPR019734">
    <property type="entry name" value="TPR_rpt"/>
</dbReference>
<sequence length="705" mass="81685">MDCWSKLGIEPTTNKRGIKIAYTELLKLCRPDEDPEGFRQLRKAYEDALTESRFLKDASHPPKQEPDTVKEDEEPLGNETIPAVVSVEEITSITVLDQALTQLYHDVDRRHRKENWEALFNSPVSFELDHARAFEDHVVSFVCANNLLPDEVLTAFALHFRFVEEFIRFESREYFRQAQYLYYYLHSGLQRLAYPKPEILPSDSQAHLEFLQTRRMVEDSIIFRYLPPDELLKTYQDSIKEDHELRLYIARYCLGYGALEQVHQLLDSDKAAQVGGDAFALLGECFYRQRLYKEALQHYQHHARLCSEIPATTSKGIALSLAGLGEQEAAMELLLQLVDQRPHDFEVRQKLSEIQRQKIEELKGNTDGEKGLQLGQLLFDVGLYNECMAIIKPMKYYLENQSNPLLAKCYSKLGNYVDAGHEFYYLIQSARLRQENIVDLAAEYILCCELDLGPNQFRKIVGPELSKLCEAARSNAEYAYVVALIYTRMPGLLKVDRQQEADSKAKALYFVDLATSLAPNNGRYHYLRGSLMYKANKDEEAIKSYEIARPLDYADYLLNFRLGMAYFYTKQYDMAINRLEFTLGLNASPRDEYNLASRLIICYSKLGNAEKTIEWLAKIKGNEHTKSNFAHTPLCVLMDNCMHLPPSVPRFLLELISTLENIRELEYKQYCDLFLLLLKQMGDEYDEERKQLEHDYNSQGKLFSH</sequence>
<protein>
    <submittedName>
        <fullName evidence="2">Tetratricopeptide repeat protein</fullName>
    </submittedName>
</protein>
<name>A0ABW9RQQ4_9BACT</name>
<dbReference type="PANTHER" id="PTHR12558">
    <property type="entry name" value="CELL DIVISION CYCLE 16,23,27"/>
    <property type="match status" value="1"/>
</dbReference>
<proteinExistence type="predicted"/>
<accession>A0ABW9RQQ4</accession>
<reference evidence="2 3" key="1">
    <citation type="submission" date="2019-02" db="EMBL/GenBank/DDBJ databases">
        <authorList>
            <person name="Goldberg S.R."/>
            <person name="Haltli B.A."/>
            <person name="Correa H."/>
            <person name="Russell K.G."/>
        </authorList>
    </citation>
    <scope>NUCLEOTIDE SEQUENCE [LARGE SCALE GENOMIC DNA]</scope>
    <source>
        <strain evidence="2 3">JCM 16186</strain>
    </source>
</reference>
<evidence type="ECO:0000313" key="2">
    <source>
        <dbReference type="EMBL" id="MTI26512.1"/>
    </source>
</evidence>
<dbReference type="InterPro" id="IPR011990">
    <property type="entry name" value="TPR-like_helical_dom_sf"/>
</dbReference>
<feature type="region of interest" description="Disordered" evidence="1">
    <location>
        <begin position="54"/>
        <end position="77"/>
    </location>
</feature>
<dbReference type="Gene3D" id="1.25.40.10">
    <property type="entry name" value="Tetratricopeptide repeat domain"/>
    <property type="match status" value="2"/>
</dbReference>
<keyword evidence="3" id="KW-1185">Reference proteome</keyword>
<dbReference type="EMBL" id="SMLW01000584">
    <property type="protein sequence ID" value="MTI26512.1"/>
    <property type="molecule type" value="Genomic_DNA"/>
</dbReference>